<sequence length="156" mass="17254">MTVLYRVHAPGIDPAPVTHDQRDYDLSHTQDFHSEISLDSGRTWITTRFPDVTLGVIATHLAREVGGERRARCYTALDRACGAVGVVDRLDITPDEVTSLIAHATCPHGHPPTDTCPACHAADERDRRILHGRTGTDRSTARTALQILRNTDEEPR</sequence>
<proteinExistence type="predicted"/>
<reference evidence="1 2" key="1">
    <citation type="submission" date="2017-08" db="EMBL/GenBank/DDBJ databases">
        <title>The complete genome sequence of Nocardiopsis gilva YIM 90087.</title>
        <authorList>
            <person name="Yin M."/>
            <person name="Tang S."/>
        </authorList>
    </citation>
    <scope>NUCLEOTIDE SEQUENCE [LARGE SCALE GENOMIC DNA]</scope>
    <source>
        <strain evidence="1 2">YIM 90087</strain>
    </source>
</reference>
<evidence type="ECO:0000313" key="1">
    <source>
        <dbReference type="EMBL" id="ASU83547.1"/>
    </source>
</evidence>
<evidence type="ECO:0000313" key="2">
    <source>
        <dbReference type="Proteomes" id="UP000215005"/>
    </source>
</evidence>
<protein>
    <submittedName>
        <fullName evidence="1">Uncharacterized protein</fullName>
    </submittedName>
</protein>
<organism evidence="1 2">
    <name type="scientific">Nocardiopsis gilva YIM 90087</name>
    <dbReference type="NCBI Taxonomy" id="1235441"/>
    <lineage>
        <taxon>Bacteria</taxon>
        <taxon>Bacillati</taxon>
        <taxon>Actinomycetota</taxon>
        <taxon>Actinomycetes</taxon>
        <taxon>Streptosporangiales</taxon>
        <taxon>Nocardiopsidaceae</taxon>
        <taxon>Nocardiopsis</taxon>
    </lineage>
</organism>
<dbReference type="EMBL" id="CP022753">
    <property type="protein sequence ID" value="ASU83547.1"/>
    <property type="molecule type" value="Genomic_DNA"/>
</dbReference>
<keyword evidence="2" id="KW-1185">Reference proteome</keyword>
<accession>A0A223S5X9</accession>
<dbReference type="RefSeq" id="WP_017616848.1">
    <property type="nucleotide sequence ID" value="NZ_ANBG01000025.1"/>
</dbReference>
<dbReference type="AlphaFoldDB" id="A0A223S5X9"/>
<dbReference type="KEGG" id="ngv:CDO52_12795"/>
<name>A0A223S5X9_9ACTN</name>
<dbReference type="Proteomes" id="UP000215005">
    <property type="component" value="Chromosome"/>
</dbReference>
<gene>
    <name evidence="1" type="ORF">CDO52_12795</name>
</gene>